<proteinExistence type="predicted"/>
<dbReference type="GO" id="GO:0016020">
    <property type="term" value="C:membrane"/>
    <property type="evidence" value="ECO:0007669"/>
    <property type="project" value="InterPro"/>
</dbReference>
<evidence type="ECO:0000313" key="2">
    <source>
        <dbReference type="EMBL" id="KXB07325.1"/>
    </source>
</evidence>
<gene>
    <name evidence="2" type="ORF">AKJ52_00525</name>
</gene>
<evidence type="ECO:0000313" key="3">
    <source>
        <dbReference type="Proteomes" id="UP000070404"/>
    </source>
</evidence>
<organism evidence="2 3">
    <name type="scientific">candidate division MSBL1 archaeon SCGC-AAA382C18</name>
    <dbReference type="NCBI Taxonomy" id="1698281"/>
    <lineage>
        <taxon>Archaea</taxon>
        <taxon>Methanobacteriati</taxon>
        <taxon>Methanobacteriota</taxon>
        <taxon>candidate division MSBL1</taxon>
    </lineage>
</organism>
<keyword evidence="1" id="KW-0175">Coiled coil</keyword>
<sequence>MKDDEKSVEASHGRWIREIQKSLKVIEKNLSLLEERVSAFESEMTKRSKNHRDLKSEIDRISANLERINGELGLESEGSKNGL</sequence>
<accession>A0A133VLI4</accession>
<evidence type="ECO:0000256" key="1">
    <source>
        <dbReference type="SAM" id="Coils"/>
    </source>
</evidence>
<comment type="caution">
    <text evidence="2">The sequence shown here is derived from an EMBL/GenBank/DDBJ whole genome shotgun (WGS) entry which is preliminary data.</text>
</comment>
<dbReference type="GO" id="GO:0016192">
    <property type="term" value="P:vesicle-mediated transport"/>
    <property type="evidence" value="ECO:0007669"/>
    <property type="project" value="InterPro"/>
</dbReference>
<dbReference type="InterPro" id="IPR010989">
    <property type="entry name" value="SNARE"/>
</dbReference>
<name>A0A133VLI4_9EURY</name>
<dbReference type="Proteomes" id="UP000070404">
    <property type="component" value="Unassembled WGS sequence"/>
</dbReference>
<reference evidence="2 3" key="1">
    <citation type="journal article" date="2016" name="Sci. Rep.">
        <title>Metabolic traits of an uncultured archaeal lineage -MSBL1- from brine pools of the Red Sea.</title>
        <authorList>
            <person name="Mwirichia R."/>
            <person name="Alam I."/>
            <person name="Rashid M."/>
            <person name="Vinu M."/>
            <person name="Ba-Alawi W."/>
            <person name="Anthony Kamau A."/>
            <person name="Kamanda Ngugi D."/>
            <person name="Goker M."/>
            <person name="Klenk H.P."/>
            <person name="Bajic V."/>
            <person name="Stingl U."/>
        </authorList>
    </citation>
    <scope>NUCLEOTIDE SEQUENCE [LARGE SCALE GENOMIC DNA]</scope>
    <source>
        <strain evidence="2">SCGC-AAA382C18</strain>
    </source>
</reference>
<protein>
    <submittedName>
        <fullName evidence="2">Uncharacterized protein</fullName>
    </submittedName>
</protein>
<dbReference type="SUPFAM" id="SSF47661">
    <property type="entry name" value="t-snare proteins"/>
    <property type="match status" value="1"/>
</dbReference>
<feature type="coiled-coil region" evidence="1">
    <location>
        <begin position="16"/>
        <end position="71"/>
    </location>
</feature>
<dbReference type="AlphaFoldDB" id="A0A133VLI4"/>
<keyword evidence="3" id="KW-1185">Reference proteome</keyword>
<dbReference type="EMBL" id="LHYF01000004">
    <property type="protein sequence ID" value="KXB07325.1"/>
    <property type="molecule type" value="Genomic_DNA"/>
</dbReference>